<dbReference type="AlphaFoldDB" id="A0AAT9HM06"/>
<name>A0AAT9HM06_9ACTN</name>
<organism evidence="2">
    <name type="scientific">Streptomyces haneummycinicus</name>
    <dbReference type="NCBI Taxonomy" id="3074435"/>
    <lineage>
        <taxon>Bacteria</taxon>
        <taxon>Bacillati</taxon>
        <taxon>Actinomycetota</taxon>
        <taxon>Actinomycetes</taxon>
        <taxon>Kitasatosporales</taxon>
        <taxon>Streptomycetaceae</taxon>
        <taxon>Streptomyces</taxon>
    </lineage>
</organism>
<accession>A0AAT9HM06</accession>
<feature type="region of interest" description="Disordered" evidence="1">
    <location>
        <begin position="11"/>
        <end position="44"/>
    </location>
</feature>
<sequence>MRRAVKKLAELGLTETNGNAGKHPIWNLTPAGQKAPADGNELPT</sequence>
<reference evidence="2" key="2">
    <citation type="submission" date="2024-07" db="EMBL/GenBank/DDBJ databases">
        <title>Streptomyces haneummycinica sp. nov., a new antibiotic-producing actinobacterium isolated from marine sediment.</title>
        <authorList>
            <person name="Uemura M."/>
            <person name="Hamada M."/>
            <person name="Hirano S."/>
            <person name="Kobayashi K."/>
            <person name="Ohshiro T."/>
            <person name="Kobayashi T."/>
            <person name="Terahara T."/>
        </authorList>
    </citation>
    <scope>NUCLEOTIDE SEQUENCE</scope>
    <source>
        <strain evidence="2">KM77-8</strain>
    </source>
</reference>
<proteinExistence type="predicted"/>
<reference evidence="2" key="1">
    <citation type="submission" date="2024-06" db="EMBL/GenBank/DDBJ databases">
        <authorList>
            <consortium name="consrtm"/>
            <person name="Uemura M."/>
            <person name="Terahara T."/>
        </authorList>
    </citation>
    <scope>NUCLEOTIDE SEQUENCE</scope>
    <source>
        <strain evidence="2">KM77-8</strain>
    </source>
</reference>
<gene>
    <name evidence="2" type="ORF">SHKM778_46590</name>
</gene>
<dbReference type="EMBL" id="AP035768">
    <property type="protein sequence ID" value="BFO18271.1"/>
    <property type="molecule type" value="Genomic_DNA"/>
</dbReference>
<protein>
    <submittedName>
        <fullName evidence="2">Uncharacterized protein</fullName>
    </submittedName>
</protein>
<evidence type="ECO:0000313" key="2">
    <source>
        <dbReference type="EMBL" id="BFO18271.1"/>
    </source>
</evidence>
<evidence type="ECO:0000256" key="1">
    <source>
        <dbReference type="SAM" id="MobiDB-lite"/>
    </source>
</evidence>